<dbReference type="Pfam" id="PF07445">
    <property type="entry name" value="PriC"/>
    <property type="match status" value="1"/>
</dbReference>
<dbReference type="InterPro" id="IPR010890">
    <property type="entry name" value="PriC"/>
</dbReference>
<name>A0A0B9FZM8_9GAMM</name>
<dbReference type="EMBL" id="JWLZ01000197">
    <property type="protein sequence ID" value="KHT61694.1"/>
    <property type="molecule type" value="Genomic_DNA"/>
</dbReference>
<dbReference type="Gene3D" id="1.20.1270.340">
    <property type="match status" value="1"/>
</dbReference>
<reference evidence="1 2" key="1">
    <citation type="submission" date="2014-12" db="EMBL/GenBank/DDBJ databases">
        <title>Genome sequencing of Photobacterium gaetbulicola AD005a.</title>
        <authorList>
            <person name="Adrian T.G.S."/>
            <person name="Chan K.G."/>
        </authorList>
    </citation>
    <scope>NUCLEOTIDE SEQUENCE [LARGE SCALE GENOMIC DNA]</scope>
    <source>
        <strain evidence="1 2">AD005a</strain>
    </source>
</reference>
<protein>
    <submittedName>
        <fullName evidence="1">Prepilin peptidase</fullName>
    </submittedName>
</protein>
<proteinExistence type="predicted"/>
<gene>
    <name evidence="1" type="ORF">RJ45_21525</name>
</gene>
<comment type="caution">
    <text evidence="1">The sequence shown here is derived from an EMBL/GenBank/DDBJ whole genome shotgun (WGS) entry which is preliminary data.</text>
</comment>
<sequence length="183" mass="21414">MLDFQRLEELTTQLADKAAETDNKRGEAQRPLFDEQLFHCHGKLLTPCVAEIREEIQALSREHQQGKLDPLRAQHICERIVSQIQAIERELATLAIRKNEPHPTRKWQKPIYELKQDLAQHQVWAKRLATMQRHKERALSQCRSADEQQVLQNEAATLAERLRRCKIALAKIEKQISMRERKG</sequence>
<dbReference type="Proteomes" id="UP000031278">
    <property type="component" value="Unassembled WGS sequence"/>
</dbReference>
<evidence type="ECO:0000313" key="1">
    <source>
        <dbReference type="EMBL" id="KHT61694.1"/>
    </source>
</evidence>
<accession>A0A0B9FZM8</accession>
<dbReference type="RefSeq" id="WP_039467269.1">
    <property type="nucleotide sequence ID" value="NZ_JWLZ01000197.1"/>
</dbReference>
<dbReference type="AlphaFoldDB" id="A0A0B9FZM8"/>
<evidence type="ECO:0000313" key="2">
    <source>
        <dbReference type="Proteomes" id="UP000031278"/>
    </source>
</evidence>
<organism evidence="1 2">
    <name type="scientific">Photobacterium gaetbulicola</name>
    <dbReference type="NCBI Taxonomy" id="1295392"/>
    <lineage>
        <taxon>Bacteria</taxon>
        <taxon>Pseudomonadati</taxon>
        <taxon>Pseudomonadota</taxon>
        <taxon>Gammaproteobacteria</taxon>
        <taxon>Vibrionales</taxon>
        <taxon>Vibrionaceae</taxon>
        <taxon>Photobacterium</taxon>
    </lineage>
</organism>
<dbReference type="InterPro" id="IPR038338">
    <property type="entry name" value="PriC_sf"/>
</dbReference>